<evidence type="ECO:0000313" key="3">
    <source>
        <dbReference type="Proteomes" id="UP000199470"/>
    </source>
</evidence>
<gene>
    <name evidence="2" type="ORF">SAMN02982985_04170</name>
</gene>
<sequence length="275" mass="30118">MNPQARAERFLCHGCWLVGVVHLPPRPAARGLLMVTGGPQYRAGSHRQFVLLARQLAAAGIAVMRFDYRGMGDSEGAPRDFERIDDDLAAAVLHFCRVVPALRELVLWGLCDGASAAAFYAPADPRVSGLVLLNPWVRTAQGMARATLRHYYLERLAEGEFWRKLAAGRLGLRASLASLRELARQAAGARAEAGLPERLRLALERFPGRVLFILGGADLGAREFSALPDSDPGWRALLASPRVRQVCVAGANHTFARADWRAAVANHSHDWITSW</sequence>
<dbReference type="RefSeq" id="WP_093389631.1">
    <property type="nucleotide sequence ID" value="NZ_FOTW01000021.1"/>
</dbReference>
<dbReference type="STRING" id="758825.SAMN02982985_04170"/>
<proteinExistence type="predicted"/>
<feature type="domain" description="Serine aminopeptidase S33" evidence="1">
    <location>
        <begin position="48"/>
        <end position="149"/>
    </location>
</feature>
<keyword evidence="2" id="KW-0378">Hydrolase</keyword>
<dbReference type="PANTHER" id="PTHR43265">
    <property type="entry name" value="ESTERASE ESTD"/>
    <property type="match status" value="1"/>
</dbReference>
<protein>
    <submittedName>
        <fullName evidence="2">Exosortase A system-associated hydrolase 1</fullName>
    </submittedName>
</protein>
<dbReference type="Pfam" id="PF12146">
    <property type="entry name" value="Hydrolase_4"/>
    <property type="match status" value="1"/>
</dbReference>
<dbReference type="Gene3D" id="3.40.50.1820">
    <property type="entry name" value="alpha/beta hydrolase"/>
    <property type="match status" value="1"/>
</dbReference>
<organism evidence="2 3">
    <name type="scientific">Rugamonas rubra</name>
    <dbReference type="NCBI Taxonomy" id="758825"/>
    <lineage>
        <taxon>Bacteria</taxon>
        <taxon>Pseudomonadati</taxon>
        <taxon>Pseudomonadota</taxon>
        <taxon>Betaproteobacteria</taxon>
        <taxon>Burkholderiales</taxon>
        <taxon>Oxalobacteraceae</taxon>
        <taxon>Telluria group</taxon>
        <taxon>Rugamonas</taxon>
    </lineage>
</organism>
<dbReference type="PANTHER" id="PTHR43265:SF1">
    <property type="entry name" value="ESTERASE ESTD"/>
    <property type="match status" value="1"/>
</dbReference>
<dbReference type="NCBIfam" id="TIGR03100">
    <property type="entry name" value="hydr1_PEP"/>
    <property type="match status" value="1"/>
</dbReference>
<dbReference type="InterPro" id="IPR022742">
    <property type="entry name" value="Hydrolase_4"/>
</dbReference>
<accession>A0A1I4R4L1</accession>
<dbReference type="Proteomes" id="UP000199470">
    <property type="component" value="Unassembled WGS sequence"/>
</dbReference>
<dbReference type="InterPro" id="IPR053145">
    <property type="entry name" value="AB_hydrolase_Est10"/>
</dbReference>
<dbReference type="AlphaFoldDB" id="A0A1I4R4L1"/>
<reference evidence="2 3" key="1">
    <citation type="submission" date="2016-10" db="EMBL/GenBank/DDBJ databases">
        <authorList>
            <person name="de Groot N.N."/>
        </authorList>
    </citation>
    <scope>NUCLEOTIDE SEQUENCE [LARGE SCALE GENOMIC DNA]</scope>
    <source>
        <strain evidence="2 3">ATCC 43154</strain>
    </source>
</reference>
<evidence type="ECO:0000259" key="1">
    <source>
        <dbReference type="Pfam" id="PF12146"/>
    </source>
</evidence>
<dbReference type="GO" id="GO:0052689">
    <property type="term" value="F:carboxylic ester hydrolase activity"/>
    <property type="evidence" value="ECO:0007669"/>
    <property type="project" value="TreeGrafter"/>
</dbReference>
<dbReference type="EMBL" id="FOTW01000021">
    <property type="protein sequence ID" value="SFM47189.1"/>
    <property type="molecule type" value="Genomic_DNA"/>
</dbReference>
<dbReference type="InterPro" id="IPR017531">
    <property type="entry name" value="Hydrolase-1_PEP"/>
</dbReference>
<evidence type="ECO:0000313" key="2">
    <source>
        <dbReference type="EMBL" id="SFM47189.1"/>
    </source>
</evidence>
<name>A0A1I4R4L1_9BURK</name>
<dbReference type="InterPro" id="IPR029058">
    <property type="entry name" value="AB_hydrolase_fold"/>
</dbReference>
<dbReference type="SUPFAM" id="SSF53474">
    <property type="entry name" value="alpha/beta-Hydrolases"/>
    <property type="match status" value="1"/>
</dbReference>
<dbReference type="OrthoDB" id="5379975at2"/>
<keyword evidence="3" id="KW-1185">Reference proteome</keyword>